<name>H1HLX9_9BACT</name>
<dbReference type="OrthoDB" id="9949236at2"/>
<sequence>MNRKQTEKRVYVPPHIRVVETEDYCRLLLGSHATGGHEDALDEEFEPYSPGTGGHEDALDEDFEHYTPSFGGHHDALDEGW</sequence>
<dbReference type="Proteomes" id="UP000003167">
    <property type="component" value="Unassembled WGS sequence"/>
</dbReference>
<proteinExistence type="predicted"/>
<accession>H1HLX9</accession>
<evidence type="ECO:0000313" key="3">
    <source>
        <dbReference type="Proteomes" id="UP000003167"/>
    </source>
</evidence>
<dbReference type="RefSeq" id="WP_008565063.1">
    <property type="nucleotide sequence ID" value="NZ_JH594502.1"/>
</dbReference>
<gene>
    <name evidence="2" type="ORF">HMPREF9944_01173</name>
</gene>
<reference evidence="2 3" key="1">
    <citation type="submission" date="2011-12" db="EMBL/GenBank/DDBJ databases">
        <title>The Genome Sequence of Prevotella maculosa OT 289.</title>
        <authorList>
            <consortium name="The Broad Institute Genome Sequencing Platform"/>
            <person name="Earl A."/>
            <person name="Ward D."/>
            <person name="Feldgarden M."/>
            <person name="Gevers D."/>
            <person name="Izard J."/>
            <person name="Blanton J.M."/>
            <person name="Mathney J."/>
            <person name="Tanner A.C."/>
            <person name="Dewhirst F.E."/>
            <person name="Young S.K."/>
            <person name="Zeng Q."/>
            <person name="Gargeya S."/>
            <person name="Fitzgerald M."/>
            <person name="Haas B."/>
            <person name="Abouelleil A."/>
            <person name="Alvarado L."/>
            <person name="Arachchi H.M."/>
            <person name="Berlin A."/>
            <person name="Chapman S.B."/>
            <person name="Gearin G."/>
            <person name="Goldberg J."/>
            <person name="Griggs A."/>
            <person name="Gujja S."/>
            <person name="Hansen M."/>
            <person name="Heiman D."/>
            <person name="Howarth C."/>
            <person name="Larimer J."/>
            <person name="Lui A."/>
            <person name="MacDonald P.J.P."/>
            <person name="McCowen C."/>
            <person name="Montmayeur A."/>
            <person name="Murphy C."/>
            <person name="Neiman D."/>
            <person name="Pearson M."/>
            <person name="Priest M."/>
            <person name="Roberts A."/>
            <person name="Saif S."/>
            <person name="Shea T."/>
            <person name="Sisk P."/>
            <person name="Stolte C."/>
            <person name="Sykes S."/>
            <person name="Wortman J."/>
            <person name="Nusbaum C."/>
            <person name="Birren B."/>
        </authorList>
    </citation>
    <scope>NUCLEOTIDE SEQUENCE [LARGE SCALE GENOMIC DNA]</scope>
    <source>
        <strain evidence="2 3">OT 289</strain>
    </source>
</reference>
<dbReference type="AlphaFoldDB" id="H1HLX9"/>
<keyword evidence="3" id="KW-1185">Reference proteome</keyword>
<comment type="caution">
    <text evidence="2">The sequence shown here is derived from an EMBL/GenBank/DDBJ whole genome shotgun (WGS) entry which is preliminary data.</text>
</comment>
<organism evidence="2 3">
    <name type="scientific">Segatella maculosa OT 289</name>
    <dbReference type="NCBI Taxonomy" id="999422"/>
    <lineage>
        <taxon>Bacteria</taxon>
        <taxon>Pseudomonadati</taxon>
        <taxon>Bacteroidota</taxon>
        <taxon>Bacteroidia</taxon>
        <taxon>Bacteroidales</taxon>
        <taxon>Prevotellaceae</taxon>
        <taxon>Segatella</taxon>
    </lineage>
</organism>
<dbReference type="EMBL" id="AGEK01000021">
    <property type="protein sequence ID" value="EHO71317.1"/>
    <property type="molecule type" value="Genomic_DNA"/>
</dbReference>
<dbReference type="PATRIC" id="fig|999422.3.peg.1212"/>
<protein>
    <submittedName>
        <fullName evidence="2">Uncharacterized protein</fullName>
    </submittedName>
</protein>
<dbReference type="HOGENOM" id="CLU_2635147_0_0_10"/>
<feature type="region of interest" description="Disordered" evidence="1">
    <location>
        <begin position="35"/>
        <end position="81"/>
    </location>
</feature>
<feature type="compositionally biased region" description="Basic and acidic residues" evidence="1">
    <location>
        <begin position="72"/>
        <end position="81"/>
    </location>
</feature>
<evidence type="ECO:0000256" key="1">
    <source>
        <dbReference type="SAM" id="MobiDB-lite"/>
    </source>
</evidence>
<evidence type="ECO:0000313" key="2">
    <source>
        <dbReference type="EMBL" id="EHO71317.1"/>
    </source>
</evidence>